<dbReference type="AlphaFoldDB" id="A0A0F9TC24"/>
<comment type="caution">
    <text evidence="1">The sequence shown here is derived from an EMBL/GenBank/DDBJ whole genome shotgun (WGS) entry which is preliminary data.</text>
</comment>
<reference evidence="1" key="1">
    <citation type="journal article" date="2015" name="Nature">
        <title>Complex archaea that bridge the gap between prokaryotes and eukaryotes.</title>
        <authorList>
            <person name="Spang A."/>
            <person name="Saw J.H."/>
            <person name="Jorgensen S.L."/>
            <person name="Zaremba-Niedzwiedzka K."/>
            <person name="Martijn J."/>
            <person name="Lind A.E."/>
            <person name="van Eijk R."/>
            <person name="Schleper C."/>
            <person name="Guy L."/>
            <person name="Ettema T.J."/>
        </authorList>
    </citation>
    <scope>NUCLEOTIDE SEQUENCE</scope>
</reference>
<gene>
    <name evidence="1" type="ORF">LCGC14_0672120</name>
</gene>
<sequence>MRLIAPFLVSLGLWIPAVAHGQDAALAAFNAWCFKAGQTADGIRTRMEQDTSSPLPFDLIFWDLSIEPTTHDVPAGVERRCEVSFSGNHTQQAVQALRKQMATPPVFGAVLPLPTTHTAEPGTVLIEGRELLRGRVAVVHVGQRNNQTFLAVDRLFDGLGLPREG</sequence>
<dbReference type="EMBL" id="LAZR01001326">
    <property type="protein sequence ID" value="KKN46511.1"/>
    <property type="molecule type" value="Genomic_DNA"/>
</dbReference>
<protein>
    <submittedName>
        <fullName evidence="1">Uncharacterized protein</fullName>
    </submittedName>
</protein>
<evidence type="ECO:0000313" key="1">
    <source>
        <dbReference type="EMBL" id="KKN46511.1"/>
    </source>
</evidence>
<organism evidence="1">
    <name type="scientific">marine sediment metagenome</name>
    <dbReference type="NCBI Taxonomy" id="412755"/>
    <lineage>
        <taxon>unclassified sequences</taxon>
        <taxon>metagenomes</taxon>
        <taxon>ecological metagenomes</taxon>
    </lineage>
</organism>
<proteinExistence type="predicted"/>
<name>A0A0F9TC24_9ZZZZ</name>
<accession>A0A0F9TC24</accession>